<sequence length="67" mass="7647">MPKEKFLKFGGMKFKALVNPKEINTYVRSLSEDQRSSMFEVAKELENQGMIEFTGPLKSEVVDDSCL</sequence>
<dbReference type="Proteomes" id="UP000515847">
    <property type="component" value="Chromosome"/>
</dbReference>
<name>A0A7G6DZ39_THEFR</name>
<protein>
    <submittedName>
        <fullName evidence="1">Uncharacterized protein</fullName>
    </submittedName>
</protein>
<dbReference type="AlphaFoldDB" id="A0A7G6DZ39"/>
<dbReference type="EMBL" id="CP045798">
    <property type="protein sequence ID" value="QNB45093.1"/>
    <property type="molecule type" value="Genomic_DNA"/>
</dbReference>
<proteinExistence type="predicted"/>
<gene>
    <name evidence="1" type="ORF">BR63_01405</name>
</gene>
<reference evidence="1 2" key="1">
    <citation type="journal article" date="2019" name="Front. Microbiol.">
        <title>Thermoanaerosceptrum fracticalcis gen. nov. sp. nov., a Novel Fumarate-Fermenting Microorganism From a Deep Fractured Carbonate Aquifer of the US Great Basin.</title>
        <authorList>
            <person name="Hamilton-Brehm S.D."/>
            <person name="Stewart L.E."/>
            <person name="Zavarin M."/>
            <person name="Caldwell M."/>
            <person name="Lawson P.A."/>
            <person name="Onstott T.C."/>
            <person name="Grzymski J."/>
            <person name="Neveux I."/>
            <person name="Lollar B.S."/>
            <person name="Russell C.E."/>
            <person name="Moser D.P."/>
        </authorList>
    </citation>
    <scope>NUCLEOTIDE SEQUENCE [LARGE SCALE GENOMIC DNA]</scope>
    <source>
        <strain evidence="1 2">DRI-13</strain>
    </source>
</reference>
<dbReference type="KEGG" id="tfr:BR63_01405"/>
<evidence type="ECO:0000313" key="1">
    <source>
        <dbReference type="EMBL" id="QNB45093.1"/>
    </source>
</evidence>
<organism evidence="1 2">
    <name type="scientific">Thermanaerosceptrum fracticalcis</name>
    <dbReference type="NCBI Taxonomy" id="1712410"/>
    <lineage>
        <taxon>Bacteria</taxon>
        <taxon>Bacillati</taxon>
        <taxon>Bacillota</taxon>
        <taxon>Clostridia</taxon>
        <taxon>Eubacteriales</taxon>
        <taxon>Peptococcaceae</taxon>
        <taxon>Thermanaerosceptrum</taxon>
    </lineage>
</organism>
<evidence type="ECO:0000313" key="2">
    <source>
        <dbReference type="Proteomes" id="UP000515847"/>
    </source>
</evidence>
<accession>A0A7G6DZ39</accession>
<dbReference type="RefSeq" id="WP_034423278.1">
    <property type="nucleotide sequence ID" value="NZ_CP045798.1"/>
</dbReference>
<dbReference type="OrthoDB" id="2376725at2"/>
<keyword evidence="2" id="KW-1185">Reference proteome</keyword>